<gene>
    <name evidence="3" type="ORF">OLEA9_A020016</name>
</gene>
<dbReference type="AlphaFoldDB" id="A0A8S0RL71"/>
<comment type="caution">
    <text evidence="3">The sequence shown here is derived from an EMBL/GenBank/DDBJ whole genome shotgun (WGS) entry which is preliminary data.</text>
</comment>
<reference evidence="3 4" key="1">
    <citation type="submission" date="2019-12" db="EMBL/GenBank/DDBJ databases">
        <authorList>
            <person name="Alioto T."/>
            <person name="Alioto T."/>
            <person name="Gomez Garrido J."/>
        </authorList>
    </citation>
    <scope>NUCLEOTIDE SEQUENCE [LARGE SCALE GENOMIC DNA]</scope>
</reference>
<feature type="signal peptide" evidence="2">
    <location>
        <begin position="1"/>
        <end position="17"/>
    </location>
</feature>
<sequence>MVLLVTVVVDLVVGSDGFEVQNGSLLEMVVVVPEDGNVGLFRDVMWLLWWVVCGGGVVDAAMVVIVDIGGGMFEMMVLLSGDDGGGFGDGDSNGYAAGRYGEVVVI</sequence>
<dbReference type="Proteomes" id="UP000594638">
    <property type="component" value="Unassembled WGS sequence"/>
</dbReference>
<keyword evidence="4" id="KW-1185">Reference proteome</keyword>
<keyword evidence="1" id="KW-0812">Transmembrane</keyword>
<organism evidence="3 4">
    <name type="scientific">Olea europaea subsp. europaea</name>
    <dbReference type="NCBI Taxonomy" id="158383"/>
    <lineage>
        <taxon>Eukaryota</taxon>
        <taxon>Viridiplantae</taxon>
        <taxon>Streptophyta</taxon>
        <taxon>Embryophyta</taxon>
        <taxon>Tracheophyta</taxon>
        <taxon>Spermatophyta</taxon>
        <taxon>Magnoliopsida</taxon>
        <taxon>eudicotyledons</taxon>
        <taxon>Gunneridae</taxon>
        <taxon>Pentapetalae</taxon>
        <taxon>asterids</taxon>
        <taxon>lamiids</taxon>
        <taxon>Lamiales</taxon>
        <taxon>Oleaceae</taxon>
        <taxon>Oleeae</taxon>
        <taxon>Olea</taxon>
    </lineage>
</organism>
<name>A0A8S0RL71_OLEEU</name>
<keyword evidence="1" id="KW-0472">Membrane</keyword>
<evidence type="ECO:0000313" key="4">
    <source>
        <dbReference type="Proteomes" id="UP000594638"/>
    </source>
</evidence>
<dbReference type="EMBL" id="CACTIH010003645">
    <property type="protein sequence ID" value="CAA2980354.1"/>
    <property type="molecule type" value="Genomic_DNA"/>
</dbReference>
<proteinExistence type="predicted"/>
<feature type="transmembrane region" description="Helical" evidence="1">
    <location>
        <begin position="47"/>
        <end position="66"/>
    </location>
</feature>
<accession>A0A8S0RL71</accession>
<evidence type="ECO:0000313" key="3">
    <source>
        <dbReference type="EMBL" id="CAA2980354.1"/>
    </source>
</evidence>
<protein>
    <submittedName>
        <fullName evidence="3">Uncharacterized protein</fullName>
    </submittedName>
</protein>
<keyword evidence="1" id="KW-1133">Transmembrane helix</keyword>
<feature type="chain" id="PRO_5035816700" evidence="2">
    <location>
        <begin position="18"/>
        <end position="106"/>
    </location>
</feature>
<evidence type="ECO:0000256" key="1">
    <source>
        <dbReference type="SAM" id="Phobius"/>
    </source>
</evidence>
<evidence type="ECO:0000256" key="2">
    <source>
        <dbReference type="SAM" id="SignalP"/>
    </source>
</evidence>
<dbReference type="Gramene" id="OE9A020016T1">
    <property type="protein sequence ID" value="OE9A020016C1"/>
    <property type="gene ID" value="OE9A020016"/>
</dbReference>
<keyword evidence="2" id="KW-0732">Signal</keyword>